<dbReference type="GO" id="GO:0046872">
    <property type="term" value="F:metal ion binding"/>
    <property type="evidence" value="ECO:0007669"/>
    <property type="project" value="UniProtKB-KW"/>
</dbReference>
<feature type="domain" description="4Fe-4S ferredoxin-type" evidence="4">
    <location>
        <begin position="174"/>
        <end position="202"/>
    </location>
</feature>
<dbReference type="Pfam" id="PF12838">
    <property type="entry name" value="Fer4_7"/>
    <property type="match status" value="1"/>
</dbReference>
<organism evidence="5 6">
    <name type="scientific">Thomasclavelia cocleata</name>
    <dbReference type="NCBI Taxonomy" id="69824"/>
    <lineage>
        <taxon>Bacteria</taxon>
        <taxon>Bacillati</taxon>
        <taxon>Bacillota</taxon>
        <taxon>Erysipelotrichia</taxon>
        <taxon>Erysipelotrichales</taxon>
        <taxon>Coprobacillaceae</taxon>
        <taxon>Thomasclavelia</taxon>
    </lineage>
</organism>
<dbReference type="EMBL" id="FOIN01000003">
    <property type="protein sequence ID" value="SET19522.1"/>
    <property type="molecule type" value="Genomic_DNA"/>
</dbReference>
<name>A0A1I0CIS9_9FIRM</name>
<feature type="domain" description="4Fe-4S ferredoxin-type" evidence="4">
    <location>
        <begin position="204"/>
        <end position="230"/>
    </location>
</feature>
<dbReference type="GeneID" id="78287529"/>
<dbReference type="OrthoDB" id="9813995at2"/>
<dbReference type="AlphaFoldDB" id="A0A1I0CIS9"/>
<evidence type="ECO:0000256" key="2">
    <source>
        <dbReference type="ARBA" id="ARBA00023004"/>
    </source>
</evidence>
<evidence type="ECO:0000256" key="3">
    <source>
        <dbReference type="ARBA" id="ARBA00023014"/>
    </source>
</evidence>
<dbReference type="InterPro" id="IPR017896">
    <property type="entry name" value="4Fe4S_Fe-S-bd"/>
</dbReference>
<dbReference type="GO" id="GO:0051536">
    <property type="term" value="F:iron-sulfur cluster binding"/>
    <property type="evidence" value="ECO:0007669"/>
    <property type="project" value="UniProtKB-KW"/>
</dbReference>
<dbReference type="SUPFAM" id="SSF52218">
    <property type="entry name" value="Flavoproteins"/>
    <property type="match status" value="1"/>
</dbReference>
<evidence type="ECO:0000313" key="6">
    <source>
        <dbReference type="Proteomes" id="UP000198558"/>
    </source>
</evidence>
<reference evidence="6" key="1">
    <citation type="submission" date="2016-10" db="EMBL/GenBank/DDBJ databases">
        <authorList>
            <person name="Varghese N."/>
            <person name="Submissions S."/>
        </authorList>
    </citation>
    <scope>NUCLEOTIDE SEQUENCE [LARGE SCALE GENOMIC DNA]</scope>
    <source>
        <strain evidence="6">DSM 1551</strain>
    </source>
</reference>
<dbReference type="Gene3D" id="3.40.50.360">
    <property type="match status" value="1"/>
</dbReference>
<dbReference type="SUPFAM" id="SSF54862">
    <property type="entry name" value="4Fe-4S ferredoxins"/>
    <property type="match status" value="1"/>
</dbReference>
<dbReference type="PANTHER" id="PTHR43122">
    <property type="entry name" value="FERREDOXIN SUBUNIT OF PYRUVATE:FLAVODOXIN OXIDOREDUCTASE-RELATED"/>
    <property type="match status" value="1"/>
</dbReference>
<proteinExistence type="predicted"/>
<dbReference type="NCBIfam" id="NF038196">
    <property type="entry name" value="ferrodoxin_EFR1"/>
    <property type="match status" value="1"/>
</dbReference>
<evidence type="ECO:0000259" key="4">
    <source>
        <dbReference type="PROSITE" id="PS51379"/>
    </source>
</evidence>
<protein>
    <submittedName>
        <fullName evidence="5">4Fe-4S dicluster domain-containing protein</fullName>
    </submittedName>
</protein>
<dbReference type="RefSeq" id="WP_092352145.1">
    <property type="nucleotide sequence ID" value="NZ_FOIN01000003.1"/>
</dbReference>
<evidence type="ECO:0000256" key="1">
    <source>
        <dbReference type="ARBA" id="ARBA00022723"/>
    </source>
</evidence>
<dbReference type="PROSITE" id="PS51379">
    <property type="entry name" value="4FE4S_FER_2"/>
    <property type="match status" value="2"/>
</dbReference>
<dbReference type="PROSITE" id="PS00198">
    <property type="entry name" value="4FE4S_FER_1"/>
    <property type="match status" value="2"/>
</dbReference>
<dbReference type="Gene3D" id="3.30.70.20">
    <property type="match status" value="2"/>
</dbReference>
<dbReference type="PANTHER" id="PTHR43122:SF1">
    <property type="entry name" value="IRON-SULFUR-BINDING PROTEIN"/>
    <property type="match status" value="1"/>
</dbReference>
<sequence>MKLYGIYFSPTGGTKKVLDILINEWQNEKEMIDLSVQGFDQRYQLDRNDLCMIAVPSYGGRVPEIVINRLAKIKGDYTRTILIVVYGNRDYEDTLLELKDVMKDNGFNSIAAISAVAKHSIMNQFASDRPNEMDKMQLEVFSKEIMHLVDTKEKYDDLKVPGNFPYHQYKGVPFKPKANKRCNGCGICARACPTQAISLESSKIVDKNKCISCMRCVNVCPNYARQINPLLLKLAGKLMAKSCSLRKENQLFFEVE</sequence>
<accession>A0A1I0CIS9</accession>
<keyword evidence="6" id="KW-1185">Reference proteome</keyword>
<dbReference type="InterPro" id="IPR029039">
    <property type="entry name" value="Flavoprotein-like_sf"/>
</dbReference>
<dbReference type="InterPro" id="IPR047964">
    <property type="entry name" value="EFR1-like"/>
</dbReference>
<dbReference type="Proteomes" id="UP000198558">
    <property type="component" value="Unassembled WGS sequence"/>
</dbReference>
<dbReference type="InterPro" id="IPR017900">
    <property type="entry name" value="4Fe4S_Fe_S_CS"/>
</dbReference>
<evidence type="ECO:0000313" key="5">
    <source>
        <dbReference type="EMBL" id="SET19522.1"/>
    </source>
</evidence>
<keyword evidence="3" id="KW-0411">Iron-sulfur</keyword>
<keyword evidence="2" id="KW-0408">Iron</keyword>
<gene>
    <name evidence="5" type="ORF">SAMN04489758_10373</name>
</gene>
<keyword evidence="1" id="KW-0479">Metal-binding</keyword>